<keyword evidence="3" id="KW-1185">Reference proteome</keyword>
<feature type="region of interest" description="Disordered" evidence="1">
    <location>
        <begin position="407"/>
        <end position="426"/>
    </location>
</feature>
<protein>
    <recommendedName>
        <fullName evidence="4">F-box domain-containing protein</fullName>
    </recommendedName>
</protein>
<proteinExistence type="predicted"/>
<dbReference type="OrthoDB" id="10665135at2759"/>
<comment type="caution">
    <text evidence="2">The sequence shown here is derived from an EMBL/GenBank/DDBJ whole genome shotgun (WGS) entry which is preliminary data.</text>
</comment>
<organism evidence="2 3">
    <name type="scientific">Mycena sanguinolenta</name>
    <dbReference type="NCBI Taxonomy" id="230812"/>
    <lineage>
        <taxon>Eukaryota</taxon>
        <taxon>Fungi</taxon>
        <taxon>Dikarya</taxon>
        <taxon>Basidiomycota</taxon>
        <taxon>Agaricomycotina</taxon>
        <taxon>Agaricomycetes</taxon>
        <taxon>Agaricomycetidae</taxon>
        <taxon>Agaricales</taxon>
        <taxon>Marasmiineae</taxon>
        <taxon>Mycenaceae</taxon>
        <taxon>Mycena</taxon>
    </lineage>
</organism>
<accession>A0A8H7CWS3</accession>
<evidence type="ECO:0008006" key="4">
    <source>
        <dbReference type="Google" id="ProtNLM"/>
    </source>
</evidence>
<name>A0A8H7CWS3_9AGAR</name>
<gene>
    <name evidence="2" type="ORF">MSAN_01528400</name>
</gene>
<evidence type="ECO:0000256" key="1">
    <source>
        <dbReference type="SAM" id="MobiDB-lite"/>
    </source>
</evidence>
<reference evidence="2" key="1">
    <citation type="submission" date="2020-05" db="EMBL/GenBank/DDBJ databases">
        <title>Mycena genomes resolve the evolution of fungal bioluminescence.</title>
        <authorList>
            <person name="Tsai I.J."/>
        </authorList>
    </citation>
    <scope>NUCLEOTIDE SEQUENCE</scope>
    <source>
        <strain evidence="2">160909Yilan</strain>
    </source>
</reference>
<dbReference type="EMBL" id="JACAZH010000012">
    <property type="protein sequence ID" value="KAF7353394.1"/>
    <property type="molecule type" value="Genomic_DNA"/>
</dbReference>
<dbReference type="Proteomes" id="UP000623467">
    <property type="component" value="Unassembled WGS sequence"/>
</dbReference>
<evidence type="ECO:0000313" key="2">
    <source>
        <dbReference type="EMBL" id="KAF7353394.1"/>
    </source>
</evidence>
<sequence length="426" mass="47136">MPFDAFGEDVLLEILFFCDISTVLAVSAINKTLRRIAMSKQLWLSQVLDTRFREALELPPPSREKLECLSTEELIAVVKNAVAGPASVWDENLSSVTMTNVRIPLDDMERRPEARLLPGARYILLHNASVTQQTLCIYDIWSARRVWERPVQVHTMCQVDLVPGGTIARICLAQPGDIPTTQTVRVHIEEVQLTTGASHELFNFSFRNIGSLCALVGDFLLGTVPHPHSYFNDTLVLINWRASIYVSLGRVARCPVTIPPPHRNFEVIRLQVRLIPGYILSTHQVHSPPPARGHILAATALKASSDRWQSLADEGAGLAARLGAGSAATMTINNVNITTQERLEYNGRPMMFESVSVTPDALLRRRIRHFCFCATISRAPAPAQKRDAYGKDRQYYIKYGRYRETGEGPSGADTGNVGPCPGGAAL</sequence>
<dbReference type="AlphaFoldDB" id="A0A8H7CWS3"/>
<dbReference type="InterPro" id="IPR036047">
    <property type="entry name" value="F-box-like_dom_sf"/>
</dbReference>
<evidence type="ECO:0000313" key="3">
    <source>
        <dbReference type="Proteomes" id="UP000623467"/>
    </source>
</evidence>
<dbReference type="SUPFAM" id="SSF81383">
    <property type="entry name" value="F-box domain"/>
    <property type="match status" value="1"/>
</dbReference>